<comment type="caution">
    <text evidence="2">The sequence shown here is derived from an EMBL/GenBank/DDBJ whole genome shotgun (WGS) entry which is preliminary data.</text>
</comment>
<protein>
    <submittedName>
        <fullName evidence="2">Gamma-glutamylputrescine oxidoreductase</fullName>
    </submittedName>
</protein>
<evidence type="ECO:0000259" key="1">
    <source>
        <dbReference type="Pfam" id="PF01266"/>
    </source>
</evidence>
<reference evidence="2 3" key="1">
    <citation type="submission" date="2024-02" db="EMBL/GenBank/DDBJ databases">
        <title>Deinococcus carri NBRC 110142.</title>
        <authorList>
            <person name="Ichikawa N."/>
            <person name="Katano-Makiyama Y."/>
            <person name="Hidaka K."/>
        </authorList>
    </citation>
    <scope>NUCLEOTIDE SEQUENCE [LARGE SCALE GENOMIC DNA]</scope>
    <source>
        <strain evidence="2 3">NBRC 110142</strain>
    </source>
</reference>
<accession>A0ABP9WAL5</accession>
<sequence>MDLRSGTAYWPLKNGLMHTYPPLTADERADVLVIGAGITGALLADALTGAGLDVVVLDRRDAAFGSTSASTALLQYEIDTHLVDLRRMIGRGDADRAYQLCREAIDLTEALTRELPDDCGFLRPGSLYYASRRRDVRTLREECAARAQAGLEVEFLDAREVRERFGLGAPAALFSPAGAAVDPYRLAQHLLGRARSRGARVHDRTEVTRLDEEDQGYTAHTDRGVRVRAGHVVVAAGYEAERFAGKQLAQLRNSYALVTEPLAQGQQPWPTGCLLWETARPYLYARTTPDGRVLVGGEDDPHHNPARRDRALPGKQRRLERKLERLLPGLETEVAYAWAGTFGETKDGLAYIGPKPGSPCLLFALGYGGNGITYSVQAARLLTDRILGRPAPDLRIFRLDR</sequence>
<organism evidence="2 3">
    <name type="scientific">Deinococcus carri</name>
    <dbReference type="NCBI Taxonomy" id="1211323"/>
    <lineage>
        <taxon>Bacteria</taxon>
        <taxon>Thermotogati</taxon>
        <taxon>Deinococcota</taxon>
        <taxon>Deinococci</taxon>
        <taxon>Deinococcales</taxon>
        <taxon>Deinococcaceae</taxon>
        <taxon>Deinococcus</taxon>
    </lineage>
</organism>
<name>A0ABP9WAL5_9DEIO</name>
<dbReference type="PRINTS" id="PR00420">
    <property type="entry name" value="RNGMNOXGNASE"/>
</dbReference>
<gene>
    <name evidence="2" type="primary">puuB</name>
    <name evidence="2" type="ORF">Dcar01_02314</name>
</gene>
<dbReference type="Pfam" id="PF01266">
    <property type="entry name" value="DAO"/>
    <property type="match status" value="1"/>
</dbReference>
<dbReference type="Proteomes" id="UP001401887">
    <property type="component" value="Unassembled WGS sequence"/>
</dbReference>
<keyword evidence="3" id="KW-1185">Reference proteome</keyword>
<proteinExistence type="predicted"/>
<dbReference type="Gene3D" id="3.50.50.60">
    <property type="entry name" value="FAD/NAD(P)-binding domain"/>
    <property type="match status" value="1"/>
</dbReference>
<dbReference type="Gene3D" id="3.30.9.10">
    <property type="entry name" value="D-Amino Acid Oxidase, subunit A, domain 2"/>
    <property type="match status" value="1"/>
</dbReference>
<evidence type="ECO:0000313" key="3">
    <source>
        <dbReference type="Proteomes" id="UP001401887"/>
    </source>
</evidence>
<dbReference type="RefSeq" id="WP_345465272.1">
    <property type="nucleotide sequence ID" value="NZ_BAABRP010000008.1"/>
</dbReference>
<feature type="domain" description="FAD dependent oxidoreductase" evidence="1">
    <location>
        <begin position="30"/>
        <end position="385"/>
    </location>
</feature>
<dbReference type="PANTHER" id="PTHR13847">
    <property type="entry name" value="SARCOSINE DEHYDROGENASE-RELATED"/>
    <property type="match status" value="1"/>
</dbReference>
<dbReference type="InterPro" id="IPR006076">
    <property type="entry name" value="FAD-dep_OxRdtase"/>
</dbReference>
<dbReference type="SUPFAM" id="SSF51905">
    <property type="entry name" value="FAD/NAD(P)-binding domain"/>
    <property type="match status" value="1"/>
</dbReference>
<evidence type="ECO:0000313" key="2">
    <source>
        <dbReference type="EMBL" id="GAA5513573.1"/>
    </source>
</evidence>
<dbReference type="PANTHER" id="PTHR13847:SF201">
    <property type="entry name" value="PUTATIBE OXIDOREDUCTASE"/>
    <property type="match status" value="1"/>
</dbReference>
<dbReference type="InterPro" id="IPR036188">
    <property type="entry name" value="FAD/NAD-bd_sf"/>
</dbReference>
<dbReference type="EMBL" id="BAABRP010000008">
    <property type="protein sequence ID" value="GAA5513573.1"/>
    <property type="molecule type" value="Genomic_DNA"/>
</dbReference>